<comment type="subcellular location">
    <subcellularLocation>
        <location evidence="1">Cell membrane</location>
        <topology evidence="1">Multi-pass membrane protein</topology>
    </subcellularLocation>
</comment>
<feature type="transmembrane region" description="Helical" evidence="8">
    <location>
        <begin position="282"/>
        <end position="300"/>
    </location>
</feature>
<dbReference type="InterPro" id="IPR004268">
    <property type="entry name" value="MurJ"/>
</dbReference>
<feature type="transmembrane region" description="Helical" evidence="8">
    <location>
        <begin position="198"/>
        <end position="221"/>
    </location>
</feature>
<dbReference type="CDD" id="cd13123">
    <property type="entry name" value="MATE_MurJ_like"/>
    <property type="match status" value="1"/>
</dbReference>
<dbReference type="GO" id="GO:0005886">
    <property type="term" value="C:plasma membrane"/>
    <property type="evidence" value="ECO:0007669"/>
    <property type="project" value="UniProtKB-SubCell"/>
</dbReference>
<dbReference type="EMBL" id="QUMQ01000001">
    <property type="protein sequence ID" value="REF99508.1"/>
    <property type="molecule type" value="Genomic_DNA"/>
</dbReference>
<dbReference type="PRINTS" id="PR01806">
    <property type="entry name" value="VIRFACTRMVIN"/>
</dbReference>
<evidence type="ECO:0000256" key="6">
    <source>
        <dbReference type="ARBA" id="ARBA00022989"/>
    </source>
</evidence>
<dbReference type="NCBIfam" id="TIGR01695">
    <property type="entry name" value="murJ_mviN"/>
    <property type="match status" value="1"/>
</dbReference>
<evidence type="ECO:0000313" key="9">
    <source>
        <dbReference type="EMBL" id="REF99508.1"/>
    </source>
</evidence>
<dbReference type="GO" id="GO:0008360">
    <property type="term" value="P:regulation of cell shape"/>
    <property type="evidence" value="ECO:0007669"/>
    <property type="project" value="UniProtKB-KW"/>
</dbReference>
<keyword evidence="3 8" id="KW-0812">Transmembrane</keyword>
<sequence>MNGGVTSLERAGRGMAIATLASRAAGFLRIVVLAAALGLGTRLLDSYNVANTLPNAVYELVVGGAMASVVVPLLTRAALTEPDDGVVYAQRLLSLMVYGLSAVTVVAVFAAPLLVDLYTPGFTAEQRDLAVVFSRYFLPQILFYGVSATAGAVLNIRGRFAAPMWAPLCNSLVVIAVGLTYLAIGGSTGIAGLTTGQLTLLAVGTTAGVFAQLTLVVWALARSGFPVRLRLDPRGIAIRRIGRLGGWVLISVVAAQVLLAVATRSASLSGPGGITAYQNAYAVFQVPFAVIALSVMTAMLPRLSRSAARLDHARVIRDLSLAVRVAAVTMAPIAVAMMVLGGQIAILLFGHGRSAAATVSLLGLVVAAFGLALVPFTGYMILQRGFYALQDTKTPALIAAGVAAIGVAGCLGAAWLLPSADIVVGIPLAYAAAYTVGLITTALVLRRRLGRIDGNRLVRTHLRILVAATVGAGCAAVTVQAVAPLVPPGWAGSPVTIAVAALAGGLGYVAAGRLLHLTELRHLVATALHSVRGG</sequence>
<feature type="transmembrane region" description="Helical" evidence="8">
    <location>
        <begin position="422"/>
        <end position="444"/>
    </location>
</feature>
<organism evidence="9 10">
    <name type="scientific">Asanoa ferruginea</name>
    <dbReference type="NCBI Taxonomy" id="53367"/>
    <lineage>
        <taxon>Bacteria</taxon>
        <taxon>Bacillati</taxon>
        <taxon>Actinomycetota</taxon>
        <taxon>Actinomycetes</taxon>
        <taxon>Micromonosporales</taxon>
        <taxon>Micromonosporaceae</taxon>
        <taxon>Asanoa</taxon>
    </lineage>
</organism>
<proteinExistence type="predicted"/>
<evidence type="ECO:0000256" key="4">
    <source>
        <dbReference type="ARBA" id="ARBA00022960"/>
    </source>
</evidence>
<accession>A0A3D9ZQ66</accession>
<feature type="transmembrane region" description="Helical" evidence="8">
    <location>
        <begin position="135"/>
        <end position="156"/>
    </location>
</feature>
<dbReference type="InterPro" id="IPR051050">
    <property type="entry name" value="Lipid_II_flippase_MurJ/MviN"/>
</dbReference>
<feature type="transmembrane region" description="Helical" evidence="8">
    <location>
        <begin position="168"/>
        <end position="192"/>
    </location>
</feature>
<evidence type="ECO:0000256" key="8">
    <source>
        <dbReference type="SAM" id="Phobius"/>
    </source>
</evidence>
<dbReference type="PANTHER" id="PTHR47019:SF1">
    <property type="entry name" value="LIPID II FLIPPASE MURJ"/>
    <property type="match status" value="1"/>
</dbReference>
<keyword evidence="7 8" id="KW-0472">Membrane</keyword>
<feature type="transmembrane region" description="Helical" evidence="8">
    <location>
        <begin position="95"/>
        <end position="115"/>
    </location>
</feature>
<feature type="transmembrane region" description="Helical" evidence="8">
    <location>
        <begin position="56"/>
        <end position="74"/>
    </location>
</feature>
<feature type="transmembrane region" description="Helical" evidence="8">
    <location>
        <begin position="20"/>
        <end position="44"/>
    </location>
</feature>
<dbReference type="PANTHER" id="PTHR47019">
    <property type="entry name" value="LIPID II FLIPPASE MURJ"/>
    <property type="match status" value="1"/>
</dbReference>
<feature type="transmembrane region" description="Helical" evidence="8">
    <location>
        <begin position="394"/>
        <end position="416"/>
    </location>
</feature>
<keyword evidence="6 8" id="KW-1133">Transmembrane helix</keyword>
<dbReference type="GO" id="GO:0034204">
    <property type="term" value="P:lipid translocation"/>
    <property type="evidence" value="ECO:0007669"/>
    <property type="project" value="TreeGrafter"/>
</dbReference>
<feature type="transmembrane region" description="Helical" evidence="8">
    <location>
        <begin position="241"/>
        <end position="262"/>
    </location>
</feature>
<evidence type="ECO:0000256" key="2">
    <source>
        <dbReference type="ARBA" id="ARBA00022475"/>
    </source>
</evidence>
<keyword evidence="5" id="KW-0573">Peptidoglycan synthesis</keyword>
<gene>
    <name evidence="9" type="ORF">DFJ67_5547</name>
</gene>
<evidence type="ECO:0000256" key="3">
    <source>
        <dbReference type="ARBA" id="ARBA00022692"/>
    </source>
</evidence>
<feature type="transmembrane region" description="Helical" evidence="8">
    <location>
        <begin position="489"/>
        <end position="511"/>
    </location>
</feature>
<dbReference type="GO" id="GO:0015648">
    <property type="term" value="F:lipid-linked peptidoglycan transporter activity"/>
    <property type="evidence" value="ECO:0007669"/>
    <property type="project" value="TreeGrafter"/>
</dbReference>
<feature type="transmembrane region" description="Helical" evidence="8">
    <location>
        <begin position="355"/>
        <end position="382"/>
    </location>
</feature>
<evidence type="ECO:0000256" key="5">
    <source>
        <dbReference type="ARBA" id="ARBA00022984"/>
    </source>
</evidence>
<dbReference type="GO" id="GO:0009252">
    <property type="term" value="P:peptidoglycan biosynthetic process"/>
    <property type="evidence" value="ECO:0007669"/>
    <property type="project" value="UniProtKB-KW"/>
</dbReference>
<dbReference type="AlphaFoldDB" id="A0A3D9ZQ66"/>
<dbReference type="Pfam" id="PF03023">
    <property type="entry name" value="MurJ"/>
    <property type="match status" value="1"/>
</dbReference>
<evidence type="ECO:0000256" key="7">
    <source>
        <dbReference type="ARBA" id="ARBA00023136"/>
    </source>
</evidence>
<dbReference type="Proteomes" id="UP000256913">
    <property type="component" value="Unassembled WGS sequence"/>
</dbReference>
<evidence type="ECO:0000313" key="10">
    <source>
        <dbReference type="Proteomes" id="UP000256913"/>
    </source>
</evidence>
<feature type="transmembrane region" description="Helical" evidence="8">
    <location>
        <begin position="321"/>
        <end position="349"/>
    </location>
</feature>
<feature type="transmembrane region" description="Helical" evidence="8">
    <location>
        <begin position="464"/>
        <end position="483"/>
    </location>
</feature>
<evidence type="ECO:0000256" key="1">
    <source>
        <dbReference type="ARBA" id="ARBA00004651"/>
    </source>
</evidence>
<comment type="caution">
    <text evidence="9">The sequence shown here is derived from an EMBL/GenBank/DDBJ whole genome shotgun (WGS) entry which is preliminary data.</text>
</comment>
<keyword evidence="4" id="KW-0133">Cell shape</keyword>
<reference evidence="9 10" key="1">
    <citation type="submission" date="2018-08" db="EMBL/GenBank/DDBJ databases">
        <title>Sequencing the genomes of 1000 actinobacteria strains.</title>
        <authorList>
            <person name="Klenk H.-P."/>
        </authorList>
    </citation>
    <scope>NUCLEOTIDE SEQUENCE [LARGE SCALE GENOMIC DNA]</scope>
    <source>
        <strain evidence="9 10">DSM 44099</strain>
    </source>
</reference>
<keyword evidence="2" id="KW-1003">Cell membrane</keyword>
<keyword evidence="10" id="KW-1185">Reference proteome</keyword>
<name>A0A3D9ZQ66_9ACTN</name>
<protein>
    <submittedName>
        <fullName evidence="9">Putative peptidoglycan lipid II flippase</fullName>
    </submittedName>
</protein>